<keyword evidence="6" id="KW-0067">ATP-binding</keyword>
<dbReference type="EMBL" id="CAFBLM010000096">
    <property type="protein sequence ID" value="CAB4880835.1"/>
    <property type="molecule type" value="Genomic_DNA"/>
</dbReference>
<evidence type="ECO:0000313" key="11">
    <source>
        <dbReference type="EMBL" id="CAB4880835.1"/>
    </source>
</evidence>
<dbReference type="GO" id="GO:0043590">
    <property type="term" value="C:bacterial nucleoid"/>
    <property type="evidence" value="ECO:0007669"/>
    <property type="project" value="TreeGrafter"/>
</dbReference>
<dbReference type="GO" id="GO:0009432">
    <property type="term" value="P:SOS response"/>
    <property type="evidence" value="ECO:0007669"/>
    <property type="project" value="TreeGrafter"/>
</dbReference>
<dbReference type="SMART" id="SM00382">
    <property type="entry name" value="AAA"/>
    <property type="match status" value="1"/>
</dbReference>
<evidence type="ECO:0000256" key="1">
    <source>
        <dbReference type="ARBA" id="ARBA00003618"/>
    </source>
</evidence>
<dbReference type="GO" id="GO:0006281">
    <property type="term" value="P:DNA repair"/>
    <property type="evidence" value="ECO:0007669"/>
    <property type="project" value="UniProtKB-KW"/>
</dbReference>
<dbReference type="PANTHER" id="PTHR11059:SF0">
    <property type="entry name" value="DNA REPAIR PROTEIN RECN"/>
    <property type="match status" value="1"/>
</dbReference>
<accession>A0A6J7EHR2</accession>
<evidence type="ECO:0000256" key="4">
    <source>
        <dbReference type="ARBA" id="ARBA00022741"/>
    </source>
</evidence>
<evidence type="ECO:0000256" key="2">
    <source>
        <dbReference type="ARBA" id="ARBA00009441"/>
    </source>
</evidence>
<evidence type="ECO:0000256" key="9">
    <source>
        <dbReference type="SAM" id="Coils"/>
    </source>
</evidence>
<dbReference type="PANTHER" id="PTHR11059">
    <property type="entry name" value="DNA REPAIR PROTEIN RECN"/>
    <property type="match status" value="1"/>
</dbReference>
<dbReference type="AlphaFoldDB" id="A0A6J7EHR2"/>
<keyword evidence="7" id="KW-0234">DNA repair</keyword>
<evidence type="ECO:0000256" key="5">
    <source>
        <dbReference type="ARBA" id="ARBA00022763"/>
    </source>
</evidence>
<feature type="domain" description="AAA+ ATPase" evidence="10">
    <location>
        <begin position="21"/>
        <end position="512"/>
    </location>
</feature>
<dbReference type="InterPro" id="IPR003395">
    <property type="entry name" value="RecF/RecN/SMC_N"/>
</dbReference>
<dbReference type="InterPro" id="IPR004604">
    <property type="entry name" value="DNA_recomb/repair_RecN"/>
</dbReference>
<dbReference type="Gene3D" id="3.40.50.300">
    <property type="entry name" value="P-loop containing nucleotide triphosphate hydrolases"/>
    <property type="match status" value="2"/>
</dbReference>
<gene>
    <name evidence="11" type="ORF">UFOPK3401_01431</name>
</gene>
<evidence type="ECO:0000256" key="6">
    <source>
        <dbReference type="ARBA" id="ARBA00022840"/>
    </source>
</evidence>
<dbReference type="Pfam" id="PF02463">
    <property type="entry name" value="SMC_N"/>
    <property type="match status" value="1"/>
</dbReference>
<feature type="coiled-coil region" evidence="9">
    <location>
        <begin position="348"/>
        <end position="375"/>
    </location>
</feature>
<organism evidence="11">
    <name type="scientific">freshwater metagenome</name>
    <dbReference type="NCBI Taxonomy" id="449393"/>
    <lineage>
        <taxon>unclassified sequences</taxon>
        <taxon>metagenomes</taxon>
        <taxon>ecological metagenomes</taxon>
    </lineage>
</organism>
<keyword evidence="4" id="KW-0547">Nucleotide-binding</keyword>
<keyword evidence="5" id="KW-0227">DNA damage</keyword>
<dbReference type="GO" id="GO:0005524">
    <property type="term" value="F:ATP binding"/>
    <property type="evidence" value="ECO:0007669"/>
    <property type="project" value="UniProtKB-KW"/>
</dbReference>
<name>A0A6J7EHR2_9ZZZZ</name>
<proteinExistence type="inferred from homology"/>
<evidence type="ECO:0000256" key="8">
    <source>
        <dbReference type="ARBA" id="ARBA00033408"/>
    </source>
</evidence>
<evidence type="ECO:0000259" key="10">
    <source>
        <dbReference type="SMART" id="SM00382"/>
    </source>
</evidence>
<protein>
    <recommendedName>
        <fullName evidence="3">DNA repair protein RecN</fullName>
    </recommendedName>
    <alternativeName>
        <fullName evidence="8">Recombination protein N</fullName>
    </alternativeName>
</protein>
<dbReference type="GO" id="GO:0006310">
    <property type="term" value="P:DNA recombination"/>
    <property type="evidence" value="ECO:0007669"/>
    <property type="project" value="InterPro"/>
</dbReference>
<dbReference type="CDD" id="cd03241">
    <property type="entry name" value="ABC_RecN"/>
    <property type="match status" value="1"/>
</dbReference>
<sequence length="564" mass="59800">MLDELSISGSAIVHDVALELKPGLTVLTGETGTGKTTVLTALSLLAGGKVPATQVSGERLAVEGIWSAVPSAVVDWVTEAGGEIDGELLVLRRTVSSEGRSRAFAGGASVPATTLAQLGEELTAIHGQSDQLLLRRASLQRDLLDRSAGSDHQQRVAEHREVWNQREGLQAQLLEATKDSAQLIARREEAVLGLELIVAINPRVGEDAELKQEAVRLENVDELVEATSVALAALQGSDDEATGHAQSSIATAHKALSSVVGRDVALESSDSQLQELLILVDDVSAQLRAYLADLHVEPGRLEQIQQRRSQLSDLCRRFGGPPQSLEEVIAWRTAAEELVAAPEGDELVAQLRARIDELTTRLNQLSTKISQQRTKTASQLSEAVTHELRALAMSSSSLTVDVSATTHSPTGADDVAFLLQPRADATPVPLHKGASGGELSRVMLALEVVLAGADPVGTFVFDEVDAGVGGRAAVDVGLRLSRLGQQAQVVIVTHLPQVAAFADQHFVVVRDDNESRATIVELDSSQRAGELTRMLAGLADSQAGLAHAEELLMTAGQMKAQDRA</sequence>
<dbReference type="SUPFAM" id="SSF52540">
    <property type="entry name" value="P-loop containing nucleoside triphosphate hydrolases"/>
    <property type="match status" value="1"/>
</dbReference>
<dbReference type="InterPro" id="IPR027417">
    <property type="entry name" value="P-loop_NTPase"/>
</dbReference>
<evidence type="ECO:0000256" key="7">
    <source>
        <dbReference type="ARBA" id="ARBA00023204"/>
    </source>
</evidence>
<comment type="similarity">
    <text evidence="2">Belongs to the RecN family.</text>
</comment>
<dbReference type="InterPro" id="IPR003593">
    <property type="entry name" value="AAA+_ATPase"/>
</dbReference>
<dbReference type="PIRSF" id="PIRSF003128">
    <property type="entry name" value="RecN"/>
    <property type="match status" value="1"/>
</dbReference>
<keyword evidence="9" id="KW-0175">Coiled coil</keyword>
<comment type="function">
    <text evidence="1">May be involved in recombinational repair of damaged DNA.</text>
</comment>
<reference evidence="11" key="1">
    <citation type="submission" date="2020-05" db="EMBL/GenBank/DDBJ databases">
        <authorList>
            <person name="Chiriac C."/>
            <person name="Salcher M."/>
            <person name="Ghai R."/>
            <person name="Kavagutti S V."/>
        </authorList>
    </citation>
    <scope>NUCLEOTIDE SEQUENCE</scope>
</reference>
<evidence type="ECO:0000256" key="3">
    <source>
        <dbReference type="ARBA" id="ARBA00021315"/>
    </source>
</evidence>
<dbReference type="NCBIfam" id="TIGR00634">
    <property type="entry name" value="recN"/>
    <property type="match status" value="1"/>
</dbReference>